<dbReference type="RefSeq" id="WP_033178570.1">
    <property type="nucleotide sequence ID" value="NZ_CP030140.1"/>
</dbReference>
<evidence type="ECO:0000313" key="1">
    <source>
        <dbReference type="EMBL" id="AWX69649.1"/>
    </source>
</evidence>
<dbReference type="AlphaFoldDB" id="A0A2Z4NDM9"/>
<gene>
    <name evidence="1" type="ORF">DP065_02755</name>
</gene>
<evidence type="ECO:0000313" key="2">
    <source>
        <dbReference type="Proteomes" id="UP000250218"/>
    </source>
</evidence>
<dbReference type="Proteomes" id="UP000250218">
    <property type="component" value="Chromosome"/>
</dbReference>
<sequence>MNNYELIKPSALKANEDLKTLLRDELKNKNETKANDQIINELLNNNNNINSYFDSNANEKNKFKN</sequence>
<dbReference type="EMBL" id="CP030140">
    <property type="protein sequence ID" value="AWX69649.1"/>
    <property type="molecule type" value="Genomic_DNA"/>
</dbReference>
<reference evidence="2" key="1">
    <citation type="submission" date="2018-06" db="EMBL/GenBank/DDBJ databases">
        <title>Complete genome sequences of Mycoplasma anatis, M. anseris and M. cloacale type strains.</title>
        <authorList>
            <person name="Grozner D."/>
            <person name="Forro B."/>
            <person name="Sulyok K.M."/>
            <person name="Marton S."/>
            <person name="Kreizinger Z."/>
            <person name="Banyai K."/>
            <person name="Gyuranecz M."/>
        </authorList>
    </citation>
    <scope>NUCLEOTIDE SEQUENCE [LARGE SCALE GENOMIC DNA]</scope>
    <source>
        <strain evidence="2">ATCC 49234</strain>
    </source>
</reference>
<dbReference type="KEGG" id="mane:DP065_02755"/>
<keyword evidence="2" id="KW-1185">Reference proteome</keyword>
<accession>A0A2Z4NDM9</accession>
<name>A0A2Z4NDM9_9BACT</name>
<proteinExistence type="predicted"/>
<protein>
    <submittedName>
        <fullName evidence="1">Uncharacterized protein</fullName>
    </submittedName>
</protein>
<organism evidence="1 2">
    <name type="scientific">[Mycoplasma] anseris</name>
    <dbReference type="NCBI Taxonomy" id="92400"/>
    <lineage>
        <taxon>Bacteria</taxon>
        <taxon>Bacillati</taxon>
        <taxon>Mycoplasmatota</taxon>
        <taxon>Mycoplasmoidales</taxon>
        <taxon>Metamycoplasmataceae</taxon>
        <taxon>Metamycoplasma</taxon>
    </lineage>
</organism>